<proteinExistence type="inferred from homology"/>
<dbReference type="InterPro" id="IPR011264">
    <property type="entry name" value="BADH"/>
</dbReference>
<dbReference type="InterPro" id="IPR016162">
    <property type="entry name" value="Ald_DH_N"/>
</dbReference>
<keyword evidence="4 9" id="KW-0560">Oxidoreductase</keyword>
<dbReference type="SUPFAM" id="SSF53720">
    <property type="entry name" value="ALDH-like"/>
    <property type="match status" value="1"/>
</dbReference>
<feature type="region of interest" description="Disordered" evidence="10">
    <location>
        <begin position="1"/>
        <end position="24"/>
    </location>
</feature>
<dbReference type="PANTHER" id="PTHR11699">
    <property type="entry name" value="ALDEHYDE DEHYDROGENASE-RELATED"/>
    <property type="match status" value="1"/>
</dbReference>
<keyword evidence="5" id="KW-0520">NAD</keyword>
<dbReference type="InterPro" id="IPR016163">
    <property type="entry name" value="Ald_DH_C"/>
</dbReference>
<keyword evidence="6" id="KW-0558">Oxidation</keyword>
<dbReference type="NCBIfam" id="TIGR01804">
    <property type="entry name" value="BADH"/>
    <property type="match status" value="1"/>
</dbReference>
<evidence type="ECO:0000256" key="5">
    <source>
        <dbReference type="ARBA" id="ARBA00023027"/>
    </source>
</evidence>
<dbReference type="InterPro" id="IPR015590">
    <property type="entry name" value="Aldehyde_DH_dom"/>
</dbReference>
<keyword evidence="13" id="KW-1185">Reference proteome</keyword>
<feature type="domain" description="Aldehyde dehydrogenase" evidence="11">
    <location>
        <begin position="19"/>
        <end position="475"/>
    </location>
</feature>
<evidence type="ECO:0000256" key="7">
    <source>
        <dbReference type="NCBIfam" id="TIGR01804"/>
    </source>
</evidence>
<evidence type="ECO:0000256" key="3">
    <source>
        <dbReference type="ARBA" id="ARBA00022958"/>
    </source>
</evidence>
<dbReference type="EC" id="1.2.1.8" evidence="7"/>
<comment type="similarity">
    <text evidence="1 9">Belongs to the aldehyde dehydrogenase family.</text>
</comment>
<evidence type="ECO:0000256" key="10">
    <source>
        <dbReference type="SAM" id="MobiDB-lite"/>
    </source>
</evidence>
<dbReference type="HOGENOM" id="CLU_005391_0_2_7"/>
<dbReference type="Pfam" id="PF00171">
    <property type="entry name" value="Aldedh"/>
    <property type="match status" value="1"/>
</dbReference>
<keyword evidence="2" id="KW-0479">Metal-binding</keyword>
<dbReference type="PROSITE" id="PS00070">
    <property type="entry name" value="ALDEHYDE_DEHYDR_CYS"/>
    <property type="match status" value="1"/>
</dbReference>
<dbReference type="Proteomes" id="UP000001880">
    <property type="component" value="Chromosome"/>
</dbReference>
<dbReference type="EMBL" id="CP001804">
    <property type="protein sequence ID" value="ACY16864.1"/>
    <property type="molecule type" value="Genomic_DNA"/>
</dbReference>
<protein>
    <recommendedName>
        <fullName evidence="7">Betaine-aldehyde dehydrogenase</fullName>
        <ecNumber evidence="7">1.2.1.8</ecNumber>
    </recommendedName>
</protein>
<dbReference type="AlphaFoldDB" id="D0LMF8"/>
<evidence type="ECO:0000256" key="8">
    <source>
        <dbReference type="PROSITE-ProRule" id="PRU10007"/>
    </source>
</evidence>
<dbReference type="InterPro" id="IPR016161">
    <property type="entry name" value="Ald_DH/histidinol_DH"/>
</dbReference>
<dbReference type="eggNOG" id="COG1012">
    <property type="taxonomic scope" value="Bacteria"/>
</dbReference>
<dbReference type="InterPro" id="IPR029510">
    <property type="entry name" value="Ald_DH_CS_GLU"/>
</dbReference>
<evidence type="ECO:0000313" key="12">
    <source>
        <dbReference type="EMBL" id="ACY16864.1"/>
    </source>
</evidence>
<keyword evidence="3" id="KW-0630">Potassium</keyword>
<dbReference type="PROSITE" id="PS00687">
    <property type="entry name" value="ALDEHYDE_DEHYDR_GLU"/>
    <property type="match status" value="1"/>
</dbReference>
<dbReference type="GO" id="GO:0008802">
    <property type="term" value="F:betaine-aldehyde dehydrogenase (NAD+) activity"/>
    <property type="evidence" value="ECO:0007669"/>
    <property type="project" value="UniProtKB-UniRule"/>
</dbReference>
<dbReference type="OrthoDB" id="9762436at2"/>
<sequence>MRPEERITSWIGGRPHAASTGETFSSINPATGQVLCEVERAGAEEVDAAVQAAAAGMATWAATPLAERALVLRRAAALLRARNDELAELEVLDTGKPIAEARTVDVVSGADCLDYFAGAAATLHGEHVELGGAFFYTRREPVGVCAGIGAWNYPLQIACWKSAPALACGNAMVFKPSELTPLTAIELARIYREAGVPDGVFNVVQGPAATGAALVAHAGVAKVSVTGSVPTGRAVMAAAAPTLKHVTMELGGKSPLIVFADADIDNAVKGAMMGNFFTQGEICSNGTRVFVHASIVDDFVDRLVERTRAMRVGDPLDPATQVGPLISAAHRERVLGFIAEGRASGARLRCGGGPPEGAPAGGFFVAPTVFERCTDDMRIVREEIFGPVLSVLGFDDEDEVIARANDTDFGLSAGLFTRDLARAHRVVAALRAGTCWINNYNITPVEMPFGGTKHSGIGRENGLAALEHYSERKSVYVELGDVDCPY</sequence>
<dbReference type="GO" id="GO:0046872">
    <property type="term" value="F:metal ion binding"/>
    <property type="evidence" value="ECO:0007669"/>
    <property type="project" value="UniProtKB-KW"/>
</dbReference>
<dbReference type="RefSeq" id="WP_012829462.1">
    <property type="nucleotide sequence ID" value="NC_013440.1"/>
</dbReference>
<evidence type="ECO:0000256" key="6">
    <source>
        <dbReference type="ARBA" id="ARBA00023097"/>
    </source>
</evidence>
<evidence type="ECO:0000259" key="11">
    <source>
        <dbReference type="Pfam" id="PF00171"/>
    </source>
</evidence>
<dbReference type="Gene3D" id="3.40.309.10">
    <property type="entry name" value="Aldehyde Dehydrogenase, Chain A, domain 2"/>
    <property type="match status" value="1"/>
</dbReference>
<dbReference type="FunFam" id="3.40.309.10:FF:000012">
    <property type="entry name" value="Betaine aldehyde dehydrogenase"/>
    <property type="match status" value="1"/>
</dbReference>
<evidence type="ECO:0000256" key="1">
    <source>
        <dbReference type="ARBA" id="ARBA00009986"/>
    </source>
</evidence>
<dbReference type="NCBIfam" id="NF009725">
    <property type="entry name" value="PRK13252.1"/>
    <property type="match status" value="1"/>
</dbReference>
<dbReference type="GO" id="GO:0019285">
    <property type="term" value="P:glycine betaine biosynthetic process from choline"/>
    <property type="evidence" value="ECO:0007669"/>
    <property type="project" value="InterPro"/>
</dbReference>
<evidence type="ECO:0000256" key="4">
    <source>
        <dbReference type="ARBA" id="ARBA00023002"/>
    </source>
</evidence>
<name>D0LMF8_HALO1</name>
<dbReference type="InterPro" id="IPR016160">
    <property type="entry name" value="Ald_DH_CS_CYS"/>
</dbReference>
<evidence type="ECO:0000256" key="2">
    <source>
        <dbReference type="ARBA" id="ARBA00022723"/>
    </source>
</evidence>
<gene>
    <name evidence="12" type="ordered locus">Hoch_4370</name>
</gene>
<dbReference type="STRING" id="502025.Hoch_4370"/>
<dbReference type="FunFam" id="3.40.605.10:FF:000007">
    <property type="entry name" value="NAD/NADP-dependent betaine aldehyde dehydrogenase"/>
    <property type="match status" value="1"/>
</dbReference>
<accession>D0LMF8</accession>
<dbReference type="KEGG" id="hoh:Hoch_4370"/>
<reference evidence="12 13" key="1">
    <citation type="journal article" date="2010" name="Stand. Genomic Sci.">
        <title>Complete genome sequence of Haliangium ochraceum type strain (SMP-2).</title>
        <authorList>
            <consortium name="US DOE Joint Genome Institute (JGI-PGF)"/>
            <person name="Ivanova N."/>
            <person name="Daum C."/>
            <person name="Lang E."/>
            <person name="Abt B."/>
            <person name="Kopitz M."/>
            <person name="Saunders E."/>
            <person name="Lapidus A."/>
            <person name="Lucas S."/>
            <person name="Glavina Del Rio T."/>
            <person name="Nolan M."/>
            <person name="Tice H."/>
            <person name="Copeland A."/>
            <person name="Cheng J.F."/>
            <person name="Chen F."/>
            <person name="Bruce D."/>
            <person name="Goodwin L."/>
            <person name="Pitluck S."/>
            <person name="Mavromatis K."/>
            <person name="Pati A."/>
            <person name="Mikhailova N."/>
            <person name="Chen A."/>
            <person name="Palaniappan K."/>
            <person name="Land M."/>
            <person name="Hauser L."/>
            <person name="Chang Y.J."/>
            <person name="Jeffries C.D."/>
            <person name="Detter J.C."/>
            <person name="Brettin T."/>
            <person name="Rohde M."/>
            <person name="Goker M."/>
            <person name="Bristow J."/>
            <person name="Markowitz V."/>
            <person name="Eisen J.A."/>
            <person name="Hugenholtz P."/>
            <person name="Kyrpides N.C."/>
            <person name="Klenk H.P."/>
        </authorList>
    </citation>
    <scope>NUCLEOTIDE SEQUENCE [LARGE SCALE GENOMIC DNA]</scope>
    <source>
        <strain evidence="13">DSM 14365 / CIP 107738 / JCM 11303 / AJ 13395 / SMP-2</strain>
    </source>
</reference>
<feature type="active site" evidence="8">
    <location>
        <position position="249"/>
    </location>
</feature>
<organism evidence="12 13">
    <name type="scientific">Haliangium ochraceum (strain DSM 14365 / JCM 11303 / SMP-2)</name>
    <dbReference type="NCBI Taxonomy" id="502025"/>
    <lineage>
        <taxon>Bacteria</taxon>
        <taxon>Pseudomonadati</taxon>
        <taxon>Myxococcota</taxon>
        <taxon>Polyangia</taxon>
        <taxon>Haliangiales</taxon>
        <taxon>Kofleriaceae</taxon>
        <taxon>Haliangium</taxon>
    </lineage>
</organism>
<dbReference type="Gene3D" id="3.40.605.10">
    <property type="entry name" value="Aldehyde Dehydrogenase, Chain A, domain 1"/>
    <property type="match status" value="1"/>
</dbReference>
<evidence type="ECO:0000256" key="9">
    <source>
        <dbReference type="RuleBase" id="RU003345"/>
    </source>
</evidence>
<evidence type="ECO:0000313" key="13">
    <source>
        <dbReference type="Proteomes" id="UP000001880"/>
    </source>
</evidence>
<dbReference type="CDD" id="cd07090">
    <property type="entry name" value="ALDH_F9_TMBADH"/>
    <property type="match status" value="1"/>
</dbReference>